<gene>
    <name evidence="1" type="ORF">C2G38_2182900</name>
</gene>
<accession>A0A397V936</accession>
<protein>
    <submittedName>
        <fullName evidence="1">Uncharacterized protein</fullName>
    </submittedName>
</protein>
<name>A0A397V936_9GLOM</name>
<dbReference type="AlphaFoldDB" id="A0A397V936"/>
<evidence type="ECO:0000313" key="1">
    <source>
        <dbReference type="EMBL" id="RIB19044.1"/>
    </source>
</evidence>
<dbReference type="EMBL" id="QKWP01000499">
    <property type="protein sequence ID" value="RIB19044.1"/>
    <property type="molecule type" value="Genomic_DNA"/>
</dbReference>
<keyword evidence="2" id="KW-1185">Reference proteome</keyword>
<proteinExistence type="predicted"/>
<organism evidence="1 2">
    <name type="scientific">Gigaspora rosea</name>
    <dbReference type="NCBI Taxonomy" id="44941"/>
    <lineage>
        <taxon>Eukaryota</taxon>
        <taxon>Fungi</taxon>
        <taxon>Fungi incertae sedis</taxon>
        <taxon>Mucoromycota</taxon>
        <taxon>Glomeromycotina</taxon>
        <taxon>Glomeromycetes</taxon>
        <taxon>Diversisporales</taxon>
        <taxon>Gigasporaceae</taxon>
        <taxon>Gigaspora</taxon>
    </lineage>
</organism>
<evidence type="ECO:0000313" key="2">
    <source>
        <dbReference type="Proteomes" id="UP000266673"/>
    </source>
</evidence>
<reference evidence="1 2" key="1">
    <citation type="submission" date="2018-06" db="EMBL/GenBank/DDBJ databases">
        <title>Comparative genomics reveals the genomic features of Rhizophagus irregularis, R. cerebriforme, R. diaphanum and Gigaspora rosea, and their symbiotic lifestyle signature.</title>
        <authorList>
            <person name="Morin E."/>
            <person name="San Clemente H."/>
            <person name="Chen E.C.H."/>
            <person name="De La Providencia I."/>
            <person name="Hainaut M."/>
            <person name="Kuo A."/>
            <person name="Kohler A."/>
            <person name="Murat C."/>
            <person name="Tang N."/>
            <person name="Roy S."/>
            <person name="Loubradou J."/>
            <person name="Henrissat B."/>
            <person name="Grigoriev I.V."/>
            <person name="Corradi N."/>
            <person name="Roux C."/>
            <person name="Martin F.M."/>
        </authorList>
    </citation>
    <scope>NUCLEOTIDE SEQUENCE [LARGE SCALE GENOMIC DNA]</scope>
    <source>
        <strain evidence="1 2">DAOM 194757</strain>
    </source>
</reference>
<comment type="caution">
    <text evidence="1">The sequence shown here is derived from an EMBL/GenBank/DDBJ whole genome shotgun (WGS) entry which is preliminary data.</text>
</comment>
<dbReference type="Proteomes" id="UP000266673">
    <property type="component" value="Unassembled WGS sequence"/>
</dbReference>
<dbReference type="OrthoDB" id="10617189at2759"/>
<sequence length="254" mass="29006">MSNAFGCSYVNSITVARNNAGVNDKNITSVEVGIESQALLYEQKPMEAEKSNHVSEKPEPSFELKARIKEGSLMDLQKTTRINDINKTESGEFNKKKKLKTVNVPLSLEEVMDDKPELVLDEEGLDRHTCFGKDERLNEACELWIKKVDQLREMNIWDKKNELEEKKSRRYNNFKKFLHNLDKISEIEPPIELNVNPIEDEYSKTKNLEDLKDNHQETLEKSAEESLSVESGTADMGILTECTALDIAIKIDLA</sequence>